<dbReference type="GO" id="GO:0005125">
    <property type="term" value="F:cytokine activity"/>
    <property type="evidence" value="ECO:0007669"/>
    <property type="project" value="UniProtKB-KW"/>
</dbReference>
<feature type="transmembrane region" description="Helical" evidence="8">
    <location>
        <begin position="43"/>
        <end position="62"/>
    </location>
</feature>
<comment type="similarity">
    <text evidence="2 7">Belongs to the IL-15/IL-21 family.</text>
</comment>
<comment type="subcellular location">
    <subcellularLocation>
        <location evidence="1">Secreted</location>
    </subcellularLocation>
</comment>
<name>A0A6G0JA05_LARCR</name>
<evidence type="ECO:0000256" key="5">
    <source>
        <dbReference type="ARBA" id="ARBA00022729"/>
    </source>
</evidence>
<evidence type="ECO:0000256" key="2">
    <source>
        <dbReference type="ARBA" id="ARBA00006050"/>
    </source>
</evidence>
<evidence type="ECO:0000256" key="6">
    <source>
        <dbReference type="ARBA" id="ARBA00023157"/>
    </source>
</evidence>
<keyword evidence="8" id="KW-1133">Transmembrane helix</keyword>
<dbReference type="GO" id="GO:0005126">
    <property type="term" value="F:cytokine receptor binding"/>
    <property type="evidence" value="ECO:0007669"/>
    <property type="project" value="InterPro"/>
</dbReference>
<comment type="caution">
    <text evidence="9">The sequence shown here is derived from an EMBL/GenBank/DDBJ whole genome shotgun (WGS) entry which is preliminary data.</text>
</comment>
<keyword evidence="8" id="KW-0812">Transmembrane</keyword>
<dbReference type="InterPro" id="IPR009079">
    <property type="entry name" value="4_helix_cytokine-like_core"/>
</dbReference>
<evidence type="ECO:0000256" key="3">
    <source>
        <dbReference type="ARBA" id="ARBA00022514"/>
    </source>
</evidence>
<dbReference type="GO" id="GO:0050778">
    <property type="term" value="P:positive regulation of immune response"/>
    <property type="evidence" value="ECO:0007669"/>
    <property type="project" value="TreeGrafter"/>
</dbReference>
<dbReference type="InterPro" id="IPR020410">
    <property type="entry name" value="IL-15_fish"/>
</dbReference>
<dbReference type="Gene3D" id="1.20.1250.70">
    <property type="entry name" value="Interleukin-15/Interleukin-21"/>
    <property type="match status" value="1"/>
</dbReference>
<dbReference type="PRINTS" id="PR01930">
    <property type="entry name" value="INTRLEUKIN15"/>
</dbReference>
<dbReference type="Pfam" id="PF02372">
    <property type="entry name" value="IL15"/>
    <property type="match status" value="1"/>
</dbReference>
<dbReference type="EMBL" id="REGW02000001">
    <property type="protein sequence ID" value="KAE8300296.1"/>
    <property type="molecule type" value="Genomic_DNA"/>
</dbReference>
<reference evidence="9 10" key="1">
    <citation type="submission" date="2019-07" db="EMBL/GenBank/DDBJ databases">
        <title>Chromosome genome assembly for large yellow croaker.</title>
        <authorList>
            <person name="Xiao S."/>
        </authorList>
    </citation>
    <scope>NUCLEOTIDE SEQUENCE [LARGE SCALE GENOMIC DNA]</scope>
    <source>
        <strain evidence="9">JMULYC20181020</strain>
        <tissue evidence="9">Muscle</tissue>
    </source>
</reference>
<protein>
    <recommendedName>
        <fullName evidence="7">Interleukin</fullName>
    </recommendedName>
</protein>
<organism evidence="9 10">
    <name type="scientific">Larimichthys crocea</name>
    <name type="common">Large yellow croaker</name>
    <name type="synonym">Pseudosciaena crocea</name>
    <dbReference type="NCBI Taxonomy" id="215358"/>
    <lineage>
        <taxon>Eukaryota</taxon>
        <taxon>Metazoa</taxon>
        <taxon>Chordata</taxon>
        <taxon>Craniata</taxon>
        <taxon>Vertebrata</taxon>
        <taxon>Euteleostomi</taxon>
        <taxon>Actinopterygii</taxon>
        <taxon>Neopterygii</taxon>
        <taxon>Teleostei</taxon>
        <taxon>Neoteleostei</taxon>
        <taxon>Acanthomorphata</taxon>
        <taxon>Eupercaria</taxon>
        <taxon>Sciaenidae</taxon>
        <taxon>Larimichthys</taxon>
    </lineage>
</organism>
<evidence type="ECO:0000256" key="7">
    <source>
        <dbReference type="RuleBase" id="RU003453"/>
    </source>
</evidence>
<keyword evidence="5" id="KW-0732">Signal</keyword>
<gene>
    <name evidence="9" type="ORF">D5F01_LYC00433</name>
</gene>
<keyword evidence="4" id="KW-0964">Secreted</keyword>
<evidence type="ECO:0000256" key="8">
    <source>
        <dbReference type="SAM" id="Phobius"/>
    </source>
</evidence>
<dbReference type="AlphaFoldDB" id="A0A6G0JA05"/>
<dbReference type="InterPro" id="IPR003443">
    <property type="entry name" value="IL-15/IL-21_fam"/>
</dbReference>
<evidence type="ECO:0000313" key="9">
    <source>
        <dbReference type="EMBL" id="KAE8300296.1"/>
    </source>
</evidence>
<dbReference type="PRINTS" id="PR01949">
    <property type="entry name" value="INTLKN15FISH"/>
</dbReference>
<dbReference type="GO" id="GO:0042102">
    <property type="term" value="P:positive regulation of T cell proliferation"/>
    <property type="evidence" value="ECO:0007669"/>
    <property type="project" value="TreeGrafter"/>
</dbReference>
<keyword evidence="8" id="KW-0472">Membrane</keyword>
<dbReference type="SMR" id="A0A6G0JA05"/>
<sequence length="174" mass="19697">MTDYMKALPVIIVQPACLRDHRAKGVQFQLTCNLCRESHKTQVWLCFLVLSFLSIHTCVAAVPGTAEVLLCLEGVKQEIQKSDAMLYAPSASSADDKVKAKCKEVWLRCYMLELKMVLDEERIANRNADCILDFYEKLSNNTVGCPPCEAYALKNITVFLERLNNLFQEINTNT</sequence>
<evidence type="ECO:0000256" key="1">
    <source>
        <dbReference type="ARBA" id="ARBA00004613"/>
    </source>
</evidence>
<keyword evidence="10" id="KW-1185">Reference proteome</keyword>
<dbReference type="GO" id="GO:0042119">
    <property type="term" value="P:neutrophil activation"/>
    <property type="evidence" value="ECO:0007669"/>
    <property type="project" value="TreeGrafter"/>
</dbReference>
<evidence type="ECO:0000313" key="10">
    <source>
        <dbReference type="Proteomes" id="UP000424527"/>
    </source>
</evidence>
<keyword evidence="6" id="KW-1015">Disulfide bond</keyword>
<dbReference type="OrthoDB" id="8905762at2759"/>
<keyword evidence="3 7" id="KW-0202">Cytokine</keyword>
<dbReference type="Proteomes" id="UP000424527">
    <property type="component" value="Unassembled WGS sequence"/>
</dbReference>
<evidence type="ECO:0000256" key="4">
    <source>
        <dbReference type="ARBA" id="ARBA00022525"/>
    </source>
</evidence>
<dbReference type="PANTHER" id="PTHR14356:SF3">
    <property type="entry name" value="INTERLEUKIN-15"/>
    <property type="match status" value="1"/>
</dbReference>
<dbReference type="SUPFAM" id="SSF47266">
    <property type="entry name" value="4-helical cytokines"/>
    <property type="match status" value="1"/>
</dbReference>
<dbReference type="GO" id="GO:0005615">
    <property type="term" value="C:extracellular space"/>
    <property type="evidence" value="ECO:0007669"/>
    <property type="project" value="UniProtKB-KW"/>
</dbReference>
<accession>A0A6G0JA05</accession>
<dbReference type="PANTHER" id="PTHR14356">
    <property type="entry name" value="INTERLEUKIN-15-RELATED"/>
    <property type="match status" value="1"/>
</dbReference>
<dbReference type="GO" id="GO:0006955">
    <property type="term" value="P:immune response"/>
    <property type="evidence" value="ECO:0007669"/>
    <property type="project" value="InterPro"/>
</dbReference>
<proteinExistence type="inferred from homology"/>
<dbReference type="GO" id="GO:0001819">
    <property type="term" value="P:positive regulation of cytokine production"/>
    <property type="evidence" value="ECO:0007669"/>
    <property type="project" value="TreeGrafter"/>
</dbReference>
<dbReference type="KEGG" id="lco:104917905"/>
<dbReference type="InterPro" id="IPR020439">
    <property type="entry name" value="IL-15"/>
</dbReference>